<dbReference type="PROSITE" id="PS50103">
    <property type="entry name" value="ZF_C3H1"/>
    <property type="match status" value="1"/>
</dbReference>
<evidence type="ECO:0000313" key="8">
    <source>
        <dbReference type="EMBL" id="KAF7492284.1"/>
    </source>
</evidence>
<evidence type="ECO:0000313" key="10">
    <source>
        <dbReference type="Proteomes" id="UP000070412"/>
    </source>
</evidence>
<dbReference type="Pfam" id="PF23261">
    <property type="entry name" value="zf-CCCH_11"/>
    <property type="match status" value="1"/>
</dbReference>
<name>A0A834VEP5_SARSC</name>
<evidence type="ECO:0000313" key="9">
    <source>
        <dbReference type="EnsemblMetazoa" id="KAF7492284.1"/>
    </source>
</evidence>
<dbReference type="PANTHER" id="PTHR14493">
    <property type="entry name" value="UNKEMPT FAMILY MEMBER"/>
    <property type="match status" value="1"/>
</dbReference>
<evidence type="ECO:0000256" key="3">
    <source>
        <dbReference type="ARBA" id="ARBA00022833"/>
    </source>
</evidence>
<dbReference type="GO" id="GO:0008270">
    <property type="term" value="F:zinc ion binding"/>
    <property type="evidence" value="ECO:0007669"/>
    <property type="project" value="UniProtKB-KW"/>
</dbReference>
<feature type="region of interest" description="Disordered" evidence="6">
    <location>
        <begin position="42"/>
        <end position="89"/>
    </location>
</feature>
<organism evidence="8">
    <name type="scientific">Sarcoptes scabiei</name>
    <name type="common">Itch mite</name>
    <name type="synonym">Acarus scabiei</name>
    <dbReference type="NCBI Taxonomy" id="52283"/>
    <lineage>
        <taxon>Eukaryota</taxon>
        <taxon>Metazoa</taxon>
        <taxon>Ecdysozoa</taxon>
        <taxon>Arthropoda</taxon>
        <taxon>Chelicerata</taxon>
        <taxon>Arachnida</taxon>
        <taxon>Acari</taxon>
        <taxon>Acariformes</taxon>
        <taxon>Sarcoptiformes</taxon>
        <taxon>Astigmata</taxon>
        <taxon>Psoroptidia</taxon>
        <taxon>Sarcoptoidea</taxon>
        <taxon>Sarcoptidae</taxon>
        <taxon>Sarcoptinae</taxon>
        <taxon>Sarcoptes</taxon>
    </lineage>
</organism>
<dbReference type="Proteomes" id="UP000070412">
    <property type="component" value="Unassembled WGS sequence"/>
</dbReference>
<dbReference type="InterPro" id="IPR057295">
    <property type="entry name" value="UNK_Znf_4"/>
</dbReference>
<evidence type="ECO:0000256" key="1">
    <source>
        <dbReference type="ARBA" id="ARBA00022723"/>
    </source>
</evidence>
<keyword evidence="10" id="KW-1185">Reference proteome</keyword>
<dbReference type="PANTHER" id="PTHR14493:SF50">
    <property type="entry name" value="RING FINGER PROTEIN UNKEMPT"/>
    <property type="match status" value="1"/>
</dbReference>
<evidence type="ECO:0000256" key="2">
    <source>
        <dbReference type="ARBA" id="ARBA00022771"/>
    </source>
</evidence>
<dbReference type="AlphaFoldDB" id="A0A834VEP5"/>
<feature type="domain" description="C3H1-type" evidence="7">
    <location>
        <begin position="194"/>
        <end position="222"/>
    </location>
</feature>
<dbReference type="SMART" id="SM00356">
    <property type="entry name" value="ZnF_C3H1"/>
    <property type="match status" value="3"/>
</dbReference>
<dbReference type="SUPFAM" id="SSF90229">
    <property type="entry name" value="CCCH zinc finger"/>
    <property type="match status" value="1"/>
</dbReference>
<dbReference type="InterPro" id="IPR036855">
    <property type="entry name" value="Znf_CCCH_sf"/>
</dbReference>
<feature type="coiled-coil region" evidence="5">
    <location>
        <begin position="580"/>
        <end position="628"/>
    </location>
</feature>
<gene>
    <name evidence="8" type="ORF">SSS_6377</name>
</gene>
<evidence type="ECO:0000259" key="7">
    <source>
        <dbReference type="PROSITE" id="PS50103"/>
    </source>
</evidence>
<keyword evidence="1 4" id="KW-0479">Metal-binding</keyword>
<dbReference type="EMBL" id="WVUK01000056">
    <property type="protein sequence ID" value="KAF7492284.1"/>
    <property type="molecule type" value="Genomic_DNA"/>
</dbReference>
<reference evidence="9" key="3">
    <citation type="submission" date="2022-06" db="UniProtKB">
        <authorList>
            <consortium name="EnsemblMetazoa"/>
        </authorList>
    </citation>
    <scope>IDENTIFICATION</scope>
</reference>
<keyword evidence="2 4" id="KW-0863">Zinc-finger</keyword>
<dbReference type="InterPro" id="IPR057296">
    <property type="entry name" value="UNK_Znf_5"/>
</dbReference>
<keyword evidence="3 4" id="KW-0862">Zinc</keyword>
<keyword evidence="5" id="KW-0175">Coiled coil</keyword>
<evidence type="ECO:0000256" key="6">
    <source>
        <dbReference type="SAM" id="MobiDB-lite"/>
    </source>
</evidence>
<reference evidence="8" key="2">
    <citation type="submission" date="2020-01" db="EMBL/GenBank/DDBJ databases">
        <authorList>
            <person name="Korhonen P.K.K."/>
            <person name="Guangxu M.G."/>
            <person name="Wang T.W."/>
            <person name="Stroehlein A.J.S."/>
            <person name="Young N.D."/>
            <person name="Ang C.-S.A."/>
            <person name="Fernando D.W.F."/>
            <person name="Lu H.L."/>
            <person name="Taylor S.T."/>
            <person name="Ehtesham M.E.M."/>
            <person name="Najaraj S.H.N."/>
            <person name="Harsha G.H.G."/>
            <person name="Madugundu A.M."/>
            <person name="Renuse S.R."/>
            <person name="Holt D.H."/>
            <person name="Pandey A.P."/>
            <person name="Papenfuss A.P."/>
            <person name="Gasser R.B.G."/>
            <person name="Fischer K.F."/>
        </authorList>
    </citation>
    <scope>NUCLEOTIDE SEQUENCE</scope>
    <source>
        <strain evidence="8">SSS_KF_BRIS2020</strain>
    </source>
</reference>
<sequence>MCVYDTDARGYCVKNGAHCAFAHGSHDLRMAVFDVREQIQINGNQIPNGPGDGPGSETLNIDHQTANGQSRGGPDSTQTHSSNNGCSSSLNHMFDKDRNAIHDDSRWQNTAFVLAYYKTELCKRPPRLCRQGYACPQYHNSKDRRRSPKKFKYRSTPCPNVKQGDEWGDPANCENQDDCTYCHTRTEQQFHPEIYKSTKCNDVQQSGHCPRGPFCAFGHSESNEEIAAAREFSLDPTTEIPASIASKTSLNNAITLPMDINRANSYLRSNNQNVGMMIASSLPENCEFGNIDLNLSQQIGQTEIANHHHLSNNVGPIARPRSYSTSTTKTMMMSNWLDKNNLLSKQRANLATGLNNPSLQQANLFPAASSNSLLTNVCHSAENATQNGPGPMPFKTPIFDQVASNNPTVINTIINQQTDLNQEDLDNLIASKNANPSVIDPQTSNLDSSIANASSMNMFDTLLRRGPLYNESEPVNILHPTVGDRTASASGYNLSPPNPMNPAGASPIRSYLGVRTQQSQPQSQQSSNGLHYGNLGTMANNGPTNGQQANLNQDFMPVIKEMRRLTEENTVAKYQVVEIKEKAQQVINICQQQLTEAQKKERMAENALDEALSRLNVAQKELEFLKTSEAIPFQKRVNDLTSLPSNHLMLLREKLSQDISIIDEALKYKSEMNQND</sequence>
<reference evidence="10" key="1">
    <citation type="journal article" date="2020" name="PLoS Negl. Trop. Dis.">
        <title>High-quality nuclear genome for Sarcoptes scabiei-A critical resource for a neglected parasite.</title>
        <authorList>
            <person name="Korhonen P.K."/>
            <person name="Gasser R.B."/>
            <person name="Ma G."/>
            <person name="Wang T."/>
            <person name="Stroehlein A.J."/>
            <person name="Young N.D."/>
            <person name="Ang C.S."/>
            <person name="Fernando D.D."/>
            <person name="Lu H.C."/>
            <person name="Taylor S."/>
            <person name="Reynolds S.L."/>
            <person name="Mofiz E."/>
            <person name="Najaraj S.H."/>
            <person name="Gowda H."/>
            <person name="Madugundu A."/>
            <person name="Renuse S."/>
            <person name="Holt D."/>
            <person name="Pandey A."/>
            <person name="Papenfuss A.T."/>
            <person name="Fischer K."/>
        </authorList>
    </citation>
    <scope>NUCLEOTIDE SEQUENCE [LARGE SCALE GENOMIC DNA]</scope>
</reference>
<feature type="zinc finger region" description="C3H1-type" evidence="4">
    <location>
        <begin position="194"/>
        <end position="222"/>
    </location>
</feature>
<dbReference type="Pfam" id="PF23035">
    <property type="entry name" value="zf-CCCH_UNK-like_4th"/>
    <property type="match status" value="1"/>
</dbReference>
<protein>
    <submittedName>
        <fullName evidence="8">RING finger protein unkempt</fullName>
    </submittedName>
</protein>
<dbReference type="InterPro" id="IPR045234">
    <property type="entry name" value="Unkempt-like"/>
</dbReference>
<proteinExistence type="predicted"/>
<accession>A0A834VEP5</accession>
<dbReference type="OrthoDB" id="20534at2759"/>
<evidence type="ECO:0000256" key="4">
    <source>
        <dbReference type="PROSITE-ProRule" id="PRU00723"/>
    </source>
</evidence>
<dbReference type="InterPro" id="IPR000571">
    <property type="entry name" value="Znf_CCCH"/>
</dbReference>
<feature type="compositionally biased region" description="Polar residues" evidence="6">
    <location>
        <begin position="57"/>
        <end position="89"/>
    </location>
</feature>
<dbReference type="EnsemblMetazoa" id="SSS_6377s_mrna">
    <property type="protein sequence ID" value="KAF7492284.1"/>
    <property type="gene ID" value="SSS_6377"/>
</dbReference>
<evidence type="ECO:0000256" key="5">
    <source>
        <dbReference type="SAM" id="Coils"/>
    </source>
</evidence>
<dbReference type="Pfam" id="PF25427">
    <property type="entry name" value="zf-CCCH_UNK"/>
    <property type="match status" value="1"/>
</dbReference>